<evidence type="ECO:0000313" key="3">
    <source>
        <dbReference type="EMBL" id="QDU32420.1"/>
    </source>
</evidence>
<dbReference type="SUPFAM" id="SSF88659">
    <property type="entry name" value="Sigma3 and sigma4 domains of RNA polymerase sigma factors"/>
    <property type="match status" value="1"/>
</dbReference>
<feature type="domain" description="DUF2089" evidence="2">
    <location>
        <begin position="15"/>
        <end position="58"/>
    </location>
</feature>
<dbReference type="Pfam" id="PF09862">
    <property type="entry name" value="DUF2089"/>
    <property type="match status" value="1"/>
</dbReference>
<proteinExistence type="predicted"/>
<keyword evidence="1" id="KW-0175">Coiled coil</keyword>
<keyword evidence="4" id="KW-1185">Reference proteome</keyword>
<evidence type="ECO:0000313" key="4">
    <source>
        <dbReference type="Proteomes" id="UP000317369"/>
    </source>
</evidence>
<evidence type="ECO:0000259" key="2">
    <source>
        <dbReference type="Pfam" id="PF09862"/>
    </source>
</evidence>
<sequence length="102" mass="11934">MDKTQTQRENWLDVLSEEDSAFLKRFLLASGSLKQLAKEYDVSYPTVRARLDRLIEKVQSYEQEHTKSEFERILLATYAEGNLSRETMKVLIRAYQNETAAE</sequence>
<dbReference type="OrthoDB" id="9797643at2"/>
<reference evidence="3 4" key="1">
    <citation type="submission" date="2019-02" db="EMBL/GenBank/DDBJ databases">
        <title>Deep-cultivation of Planctomycetes and their phenomic and genomic characterization uncovers novel biology.</title>
        <authorList>
            <person name="Wiegand S."/>
            <person name="Jogler M."/>
            <person name="Boedeker C."/>
            <person name="Pinto D."/>
            <person name="Vollmers J."/>
            <person name="Rivas-Marin E."/>
            <person name="Kohn T."/>
            <person name="Peeters S.H."/>
            <person name="Heuer A."/>
            <person name="Rast P."/>
            <person name="Oberbeckmann S."/>
            <person name="Bunk B."/>
            <person name="Jeske O."/>
            <person name="Meyerdierks A."/>
            <person name="Storesund J.E."/>
            <person name="Kallscheuer N."/>
            <person name="Luecker S."/>
            <person name="Lage O.M."/>
            <person name="Pohl T."/>
            <person name="Merkel B.J."/>
            <person name="Hornburger P."/>
            <person name="Mueller R.-W."/>
            <person name="Bruemmer F."/>
            <person name="Labrenz M."/>
            <person name="Spormann A.M."/>
            <person name="Op den Camp H."/>
            <person name="Overmann J."/>
            <person name="Amann R."/>
            <person name="Jetten M.S.M."/>
            <person name="Mascher T."/>
            <person name="Medema M.H."/>
            <person name="Devos D.P."/>
            <person name="Kaster A.-K."/>
            <person name="Ovreas L."/>
            <person name="Rohde M."/>
            <person name="Galperin M.Y."/>
            <person name="Jogler C."/>
        </authorList>
    </citation>
    <scope>NUCLEOTIDE SEQUENCE [LARGE SCALE GENOMIC DNA]</scope>
    <source>
        <strain evidence="3 4">KS4</strain>
    </source>
</reference>
<dbReference type="InterPro" id="IPR018658">
    <property type="entry name" value="DUF2089"/>
</dbReference>
<dbReference type="KEGG" id="pcor:KS4_04520"/>
<evidence type="ECO:0000256" key="1">
    <source>
        <dbReference type="SAM" id="Coils"/>
    </source>
</evidence>
<dbReference type="RefSeq" id="WP_145073991.1">
    <property type="nucleotide sequence ID" value="NZ_CP036425.1"/>
</dbReference>
<dbReference type="AlphaFoldDB" id="A0A517YQD2"/>
<dbReference type="InterPro" id="IPR013324">
    <property type="entry name" value="RNA_pol_sigma_r3/r4-like"/>
</dbReference>
<accession>A0A517YQD2</accession>
<gene>
    <name evidence="3" type="ORF">KS4_04520</name>
</gene>
<dbReference type="EMBL" id="CP036425">
    <property type="protein sequence ID" value="QDU32420.1"/>
    <property type="molecule type" value="Genomic_DNA"/>
</dbReference>
<name>A0A517YQD2_9BACT</name>
<feature type="coiled-coil region" evidence="1">
    <location>
        <begin position="44"/>
        <end position="71"/>
    </location>
</feature>
<dbReference type="Proteomes" id="UP000317369">
    <property type="component" value="Chromosome"/>
</dbReference>
<protein>
    <recommendedName>
        <fullName evidence="2">DUF2089 domain-containing protein</fullName>
    </recommendedName>
</protein>
<organism evidence="3 4">
    <name type="scientific">Poriferisphaera corsica</name>
    <dbReference type="NCBI Taxonomy" id="2528020"/>
    <lineage>
        <taxon>Bacteria</taxon>
        <taxon>Pseudomonadati</taxon>
        <taxon>Planctomycetota</taxon>
        <taxon>Phycisphaerae</taxon>
        <taxon>Phycisphaerales</taxon>
        <taxon>Phycisphaeraceae</taxon>
        <taxon>Poriferisphaera</taxon>
    </lineage>
</organism>